<dbReference type="eggNOG" id="ENOG5030PGZ">
    <property type="taxonomic scope" value="Bacteria"/>
</dbReference>
<gene>
    <name evidence="2" type="ORF">Q767_09455</name>
</gene>
<reference evidence="2 3" key="2">
    <citation type="journal article" date="2015" name="Stand. Genomic Sci.">
        <title>High quality draft genomic sequence of Flavobacterium enshiense DK69(T) and comparison among Flavobacterium genomes.</title>
        <authorList>
            <person name="Zeng Z."/>
            <person name="Chen C."/>
            <person name="Du H."/>
            <person name="Wang G."/>
            <person name="Li M."/>
        </authorList>
    </citation>
    <scope>NUCLEOTIDE SEQUENCE [LARGE SCALE GENOMIC DNA]</scope>
    <source>
        <strain evidence="2 3">DK69</strain>
    </source>
</reference>
<organism evidence="2 3">
    <name type="scientific">Flavobacterium enshiense DK69</name>
    <dbReference type="NCBI Taxonomy" id="1107311"/>
    <lineage>
        <taxon>Bacteria</taxon>
        <taxon>Pseudomonadati</taxon>
        <taxon>Bacteroidota</taxon>
        <taxon>Flavobacteriia</taxon>
        <taxon>Flavobacteriales</taxon>
        <taxon>Flavobacteriaceae</taxon>
        <taxon>Flavobacterium</taxon>
    </lineage>
</organism>
<evidence type="ECO:0000313" key="3">
    <source>
        <dbReference type="Proteomes" id="UP000030149"/>
    </source>
</evidence>
<dbReference type="Proteomes" id="UP000030149">
    <property type="component" value="Unassembled WGS sequence"/>
</dbReference>
<dbReference type="EMBL" id="JRLZ01000008">
    <property type="protein sequence ID" value="KGO95897.1"/>
    <property type="molecule type" value="Genomic_DNA"/>
</dbReference>
<dbReference type="PATRIC" id="fig|1107311.3.peg.2750"/>
<keyword evidence="3" id="KW-1185">Reference proteome</keyword>
<evidence type="ECO:0000313" key="2">
    <source>
        <dbReference type="EMBL" id="KGO95897.1"/>
    </source>
</evidence>
<comment type="caution">
    <text evidence="2">The sequence shown here is derived from an EMBL/GenBank/DDBJ whole genome shotgun (WGS) entry which is preliminary data.</text>
</comment>
<feature type="signal peptide" evidence="1">
    <location>
        <begin position="1"/>
        <end position="19"/>
    </location>
</feature>
<keyword evidence="1" id="KW-0732">Signal</keyword>
<reference evidence="3" key="1">
    <citation type="submission" date="2013-09" db="EMBL/GenBank/DDBJ databases">
        <authorList>
            <person name="Zeng Z."/>
            <person name="Chen C."/>
        </authorList>
    </citation>
    <scope>NUCLEOTIDE SEQUENCE [LARGE SCALE GENOMIC DNA]</scope>
    <source>
        <strain evidence="3">DK69</strain>
    </source>
</reference>
<evidence type="ECO:0008006" key="4">
    <source>
        <dbReference type="Google" id="ProtNLM"/>
    </source>
</evidence>
<accession>V6S0Q1</accession>
<proteinExistence type="predicted"/>
<evidence type="ECO:0000256" key="1">
    <source>
        <dbReference type="SAM" id="SignalP"/>
    </source>
</evidence>
<dbReference type="STRING" id="1107311.Q767_09455"/>
<sequence length="239" mass="27533">MKKLYFVLTLLGFTATLFSQSKMTGKVLDENTLIPNVEVINATKQLIIKTNDEGNFQILADVNDEIIFYSKNYHQVRLKVKKEHFASENKIVLQKKEIELEELKIDKLSTYKVDMSYESLKTEKIYKEQSRPQPVGVYTGEIQNGVDFVAVGGKLANLLSRLFSKNEKKKESKTIVSFSTLAKNSFTYDFFTRNLNLPENEIDLFLTFCEMDKASKAFNKKSGTLDLMDFLLKKRGEFK</sequence>
<protein>
    <recommendedName>
        <fullName evidence="4">Carboxypeptidase-like regulatory domain-containing protein</fullName>
    </recommendedName>
</protein>
<dbReference type="AlphaFoldDB" id="V6S0Q1"/>
<feature type="chain" id="PRO_5004750115" description="Carboxypeptidase-like regulatory domain-containing protein" evidence="1">
    <location>
        <begin position="20"/>
        <end position="239"/>
    </location>
</feature>
<name>V6S0Q1_9FLAO</name>